<name>A0A644ZV74_9ZZZZ</name>
<dbReference type="PANTHER" id="PTHR37812:SF1">
    <property type="entry name" value="MU-LIKE PROPHAGE FLUMU PROTEIN C"/>
    <property type="match status" value="1"/>
</dbReference>
<dbReference type="PANTHER" id="PTHR37812">
    <property type="entry name" value="MU-LIKE PROPHAGE FLUMU PROTEIN C"/>
    <property type="match status" value="1"/>
</dbReference>
<comment type="caution">
    <text evidence="2">The sequence shown here is derived from an EMBL/GenBank/DDBJ whole genome shotgun (WGS) entry which is preliminary data.</text>
</comment>
<organism evidence="2">
    <name type="scientific">bioreactor metagenome</name>
    <dbReference type="NCBI Taxonomy" id="1076179"/>
    <lineage>
        <taxon>unclassified sequences</taxon>
        <taxon>metagenomes</taxon>
        <taxon>ecological metagenomes</taxon>
    </lineage>
</organism>
<dbReference type="InterPro" id="IPR009057">
    <property type="entry name" value="Homeodomain-like_sf"/>
</dbReference>
<dbReference type="Pfam" id="PF08765">
    <property type="entry name" value="Mor"/>
    <property type="match status" value="1"/>
</dbReference>
<evidence type="ECO:0000259" key="1">
    <source>
        <dbReference type="Pfam" id="PF08765"/>
    </source>
</evidence>
<gene>
    <name evidence="2" type="ORF">SDC9_90468</name>
</gene>
<dbReference type="EMBL" id="VSSQ01010236">
    <property type="protein sequence ID" value="MPM43791.1"/>
    <property type="molecule type" value="Genomic_DNA"/>
</dbReference>
<sequence length="110" mass="12332">MSELSKDLTLEMLSSELYSQIAEAIGIENFYKLAETVGGATVYIPKPESLVRPVRDARIKKEFNGYNHAQLAKRYDVTERWVRQLCGDGHPEGQLNLFSYMGNTGTDDSG</sequence>
<reference evidence="2" key="1">
    <citation type="submission" date="2019-08" db="EMBL/GenBank/DDBJ databases">
        <authorList>
            <person name="Kucharzyk K."/>
            <person name="Murdoch R.W."/>
            <person name="Higgins S."/>
            <person name="Loffler F."/>
        </authorList>
    </citation>
    <scope>NUCLEOTIDE SEQUENCE</scope>
</reference>
<dbReference type="AlphaFoldDB" id="A0A644ZV74"/>
<accession>A0A644ZV74</accession>
<protein>
    <recommendedName>
        <fullName evidence="1">Mor transcription activator domain-containing protein</fullName>
    </recommendedName>
</protein>
<dbReference type="InterPro" id="IPR052411">
    <property type="entry name" value="c-mor_Regulatory_Protein"/>
</dbReference>
<proteinExistence type="predicted"/>
<dbReference type="SUPFAM" id="SSF46689">
    <property type="entry name" value="Homeodomain-like"/>
    <property type="match status" value="1"/>
</dbReference>
<dbReference type="InterPro" id="IPR014875">
    <property type="entry name" value="Mor_transcription_activator"/>
</dbReference>
<feature type="domain" description="Mor transcription activator" evidence="1">
    <location>
        <begin position="1"/>
        <end position="84"/>
    </location>
</feature>
<evidence type="ECO:0000313" key="2">
    <source>
        <dbReference type="EMBL" id="MPM43791.1"/>
    </source>
</evidence>
<dbReference type="Gene3D" id="1.10.10.60">
    <property type="entry name" value="Homeodomain-like"/>
    <property type="match status" value="1"/>
</dbReference>